<gene>
    <name evidence="3" type="ORF">IBL28_09155</name>
</gene>
<feature type="signal peptide" evidence="1">
    <location>
        <begin position="1"/>
        <end position="19"/>
    </location>
</feature>
<feature type="chain" id="PRO_5036772135" evidence="1">
    <location>
        <begin position="20"/>
        <end position="287"/>
    </location>
</feature>
<dbReference type="AlphaFoldDB" id="A0A926Q241"/>
<dbReference type="InterPro" id="IPR021533">
    <property type="entry name" value="PepSY-like"/>
</dbReference>
<dbReference type="EMBL" id="JACVDC010000021">
    <property type="protein sequence ID" value="MBC9796133.1"/>
    <property type="molecule type" value="Genomic_DNA"/>
</dbReference>
<evidence type="ECO:0000256" key="1">
    <source>
        <dbReference type="SAM" id="SignalP"/>
    </source>
</evidence>
<feature type="domain" description="Putative beta-lactamase-inhibitor-like PepSY-like" evidence="2">
    <location>
        <begin position="69"/>
        <end position="149"/>
    </location>
</feature>
<name>A0A926Q241_9FLAO</name>
<dbReference type="RefSeq" id="WP_187965283.1">
    <property type="nucleotide sequence ID" value="NZ_JACVDC010000021.1"/>
</dbReference>
<protein>
    <submittedName>
        <fullName evidence="3">PepSY-like domain-containing protein</fullName>
    </submittedName>
</protein>
<keyword evidence="4" id="KW-1185">Reference proteome</keyword>
<dbReference type="SUPFAM" id="SSF160574">
    <property type="entry name" value="BT0923-like"/>
    <property type="match status" value="2"/>
</dbReference>
<dbReference type="Pfam" id="PF11396">
    <property type="entry name" value="PepSY_like"/>
    <property type="match status" value="2"/>
</dbReference>
<dbReference type="Gene3D" id="3.40.1420.30">
    <property type="match status" value="2"/>
</dbReference>
<organism evidence="3 4">
    <name type="scientific">Sinomicrobium weinanense</name>
    <dbReference type="NCBI Taxonomy" id="2842200"/>
    <lineage>
        <taxon>Bacteria</taxon>
        <taxon>Pseudomonadati</taxon>
        <taxon>Bacteroidota</taxon>
        <taxon>Flavobacteriia</taxon>
        <taxon>Flavobacteriales</taxon>
        <taxon>Flavobacteriaceae</taxon>
        <taxon>Sinomicrobium</taxon>
    </lineage>
</organism>
<sequence>MKQHFLKGLAVLAIAGAFASCSNDDDDNNNINATDVPATSQDLIETHFEGATITRAIKNNTPGADGTLYETRLSNDFEIDFNTDGEWTDIEGNGQPVPDDLIPPAILNEVRQNYPDPIFIEGIDLEPNGYEVELSNDVDLYFDLNGNFISEDKDHDGDEDDDETSIAYSDLPQDSQYLIDTHFPGTAAVYTIKKSVADDDGTLYEVKLNNGFSLDFDENGKWTDIDGNHQQLPGALIPEAILNYTQENYPSPLFIEGIDKERYGYEVEISDDTDLLFDTEGAFIKAE</sequence>
<evidence type="ECO:0000313" key="3">
    <source>
        <dbReference type="EMBL" id="MBC9796133.1"/>
    </source>
</evidence>
<comment type="caution">
    <text evidence="3">The sequence shown here is derived from an EMBL/GenBank/DDBJ whole genome shotgun (WGS) entry which is preliminary data.</text>
</comment>
<accession>A0A926Q241</accession>
<proteinExistence type="predicted"/>
<keyword evidence="1" id="KW-0732">Signal</keyword>
<dbReference type="Proteomes" id="UP000653730">
    <property type="component" value="Unassembled WGS sequence"/>
</dbReference>
<feature type="domain" description="Putative beta-lactamase-inhibitor-like PepSY-like" evidence="2">
    <location>
        <begin position="204"/>
        <end position="285"/>
    </location>
</feature>
<evidence type="ECO:0000259" key="2">
    <source>
        <dbReference type="Pfam" id="PF11396"/>
    </source>
</evidence>
<reference evidence="3 4" key="1">
    <citation type="submission" date="2020-09" db="EMBL/GenBank/DDBJ databases">
        <title>Sinomicrobium weinanense sp. nov., a halophilic bacteria isolated from saline-alkali soil.</title>
        <authorList>
            <person name="Wu P."/>
            <person name="Ren H."/>
            <person name="Mei Y."/>
            <person name="Liang Y."/>
            <person name="Chen Z."/>
        </authorList>
    </citation>
    <scope>NUCLEOTIDE SEQUENCE [LARGE SCALE GENOMIC DNA]</scope>
    <source>
        <strain evidence="3 4">FJxs</strain>
    </source>
</reference>
<evidence type="ECO:0000313" key="4">
    <source>
        <dbReference type="Proteomes" id="UP000653730"/>
    </source>
</evidence>
<dbReference type="PROSITE" id="PS51257">
    <property type="entry name" value="PROKAR_LIPOPROTEIN"/>
    <property type="match status" value="1"/>
</dbReference>